<evidence type="ECO:0000256" key="1">
    <source>
        <dbReference type="SAM" id="SignalP"/>
    </source>
</evidence>
<gene>
    <name evidence="2" type="ORF">GCM10023313_40710</name>
</gene>
<evidence type="ECO:0000313" key="3">
    <source>
        <dbReference type="Proteomes" id="UP001501436"/>
    </source>
</evidence>
<dbReference type="EMBL" id="BAABJI010000004">
    <property type="protein sequence ID" value="GAA4931558.1"/>
    <property type="molecule type" value="Genomic_DNA"/>
</dbReference>
<comment type="caution">
    <text evidence="2">The sequence shown here is derived from an EMBL/GenBank/DDBJ whole genome shotgun (WGS) entry which is preliminary data.</text>
</comment>
<organism evidence="2 3">
    <name type="scientific">Mucilaginibacter defluvii</name>
    <dbReference type="NCBI Taxonomy" id="1196019"/>
    <lineage>
        <taxon>Bacteria</taxon>
        <taxon>Pseudomonadati</taxon>
        <taxon>Bacteroidota</taxon>
        <taxon>Sphingobacteriia</taxon>
        <taxon>Sphingobacteriales</taxon>
        <taxon>Sphingobacteriaceae</taxon>
        <taxon>Mucilaginibacter</taxon>
    </lineage>
</organism>
<feature type="signal peptide" evidence="1">
    <location>
        <begin position="1"/>
        <end position="17"/>
    </location>
</feature>
<dbReference type="Proteomes" id="UP001501436">
    <property type="component" value="Unassembled WGS sequence"/>
</dbReference>
<reference evidence="3" key="1">
    <citation type="journal article" date="2019" name="Int. J. Syst. Evol. Microbiol.">
        <title>The Global Catalogue of Microorganisms (GCM) 10K type strain sequencing project: providing services to taxonomists for standard genome sequencing and annotation.</title>
        <authorList>
            <consortium name="The Broad Institute Genomics Platform"/>
            <consortium name="The Broad Institute Genome Sequencing Center for Infectious Disease"/>
            <person name="Wu L."/>
            <person name="Ma J."/>
        </authorList>
    </citation>
    <scope>NUCLEOTIDE SEQUENCE [LARGE SCALE GENOMIC DNA]</scope>
    <source>
        <strain evidence="3">JCM 18283</strain>
    </source>
</reference>
<evidence type="ECO:0000313" key="2">
    <source>
        <dbReference type="EMBL" id="GAA4931558.1"/>
    </source>
</evidence>
<proteinExistence type="predicted"/>
<protein>
    <submittedName>
        <fullName evidence="2">Uncharacterized protein</fullName>
    </submittedName>
</protein>
<feature type="chain" id="PRO_5045314130" evidence="1">
    <location>
        <begin position="18"/>
        <end position="138"/>
    </location>
</feature>
<dbReference type="PROSITE" id="PS51257">
    <property type="entry name" value="PROKAR_LIPOPROTEIN"/>
    <property type="match status" value="1"/>
</dbReference>
<dbReference type="RefSeq" id="WP_345334426.1">
    <property type="nucleotide sequence ID" value="NZ_BAABJI010000004.1"/>
</dbReference>
<name>A0ABP9G8C1_9SPHI</name>
<keyword evidence="1" id="KW-0732">Signal</keyword>
<keyword evidence="3" id="KW-1185">Reference proteome</keyword>
<accession>A0ABP9G8C1</accession>
<sequence>MKRILTLALLFSIVLLASSCKKEVTEVIQPNQTVFREVRASDWVLKTDQQTGAKTWSATLGVNQLDEYIHDNGGVLVYASFDNGVYEQIPQVYNGIAYSMSYVPRAIQLDAQLSDYTNDDISQPGDVSIKIVLIDSVP</sequence>